<dbReference type="AlphaFoldDB" id="A0A9D2UIU7"/>
<sequence length="816" mass="94019">MRYLLPTILLIAYGLTAHGIPPYEPLDTVPYYGSQHRSSELFRTFYRSGDLSNYLDNLDDYTTYQTETTGGFASPDRLTFSVSGNSYRWNRFYVDGFRIDSRFMPGSTPYHIDMYTHSLDIDYHHSRLWFTNDGYVPDAIRATYNLGGLGGISRGTKQFINLLHLTAQERQYKPFSHRNKMQGMGSIDMNYTVRHGEGQYRQHLFFDYGVRKLVDFDETGIDDYYPEDFFKLSLDGQLPVKPSRLFDTMGYLFTAGGRSNMGSEFYLGRDETAHQGTYSLSVYGKRQRNRTSYTQGLTLAFNTISHDDLNYSRNIIDQDGEGFEPWMPDGLTTELSYAVTLRHDFRDWLSISYDGYNSLLHFAPSRTSFSNAAYMRQVNMPFFPLYVYDWQSLPFATGLLENTASLEFRRRLAPWAELRANVDVTLDAMIVRDETMFRPNWQVMAGIKMHPCRWFAMEVNVSRSRVAFNYDDARYFSNRYLNGNISYWQDRNDNQRFDDDERSGYFTSTGGASRSKVSMLRQPSYLVVDIPIHFRFGRHTISFLNSYRKYFDVWTTTFDGDADDYGHYSTTDDGKQIFFLDGGKPADYVVSTLPKSYMHKEGWTNFISNTPYYFSSVIKYEYVGPKFFAMLSWQSYLMAGFAGLGNGPVTNDIAALTESTANPNAQIKGIGRYDQDRAYIARLHLGWNINEHFTVALTGKFKDGQPFSGFDVMIEKDGQGNTQAAMWNTRTKGINPLNGDFGSREDMFLNFDLRASYRGTIRRRPVELEVLCYNIYDFGTELTEYCFTPDKTVGHGRFAMSECIPRGLAISLKVGL</sequence>
<dbReference type="EMBL" id="DWUP01000119">
    <property type="protein sequence ID" value="HJD53174.1"/>
    <property type="molecule type" value="Genomic_DNA"/>
</dbReference>
<reference evidence="1" key="1">
    <citation type="journal article" date="2021" name="PeerJ">
        <title>Extensive microbial diversity within the chicken gut microbiome revealed by metagenomics and culture.</title>
        <authorList>
            <person name="Gilroy R."/>
            <person name="Ravi A."/>
            <person name="Getino M."/>
            <person name="Pursley I."/>
            <person name="Horton D.L."/>
            <person name="Alikhan N.F."/>
            <person name="Baker D."/>
            <person name="Gharbi K."/>
            <person name="Hall N."/>
            <person name="Watson M."/>
            <person name="Adriaenssens E.M."/>
            <person name="Foster-Nyarko E."/>
            <person name="Jarju S."/>
            <person name="Secka A."/>
            <person name="Antonio M."/>
            <person name="Oren A."/>
            <person name="Chaudhuri R.R."/>
            <person name="La Ragione R."/>
            <person name="Hildebrand F."/>
            <person name="Pallen M.J."/>
        </authorList>
    </citation>
    <scope>NUCLEOTIDE SEQUENCE</scope>
    <source>
        <strain evidence="1">MalCec1-1739</strain>
    </source>
</reference>
<proteinExistence type="predicted"/>
<comment type="caution">
    <text evidence="1">The sequence shown here is derived from an EMBL/GenBank/DDBJ whole genome shotgun (WGS) entry which is preliminary data.</text>
</comment>
<dbReference type="Proteomes" id="UP000787625">
    <property type="component" value="Unassembled WGS sequence"/>
</dbReference>
<evidence type="ECO:0000313" key="2">
    <source>
        <dbReference type="Proteomes" id="UP000787625"/>
    </source>
</evidence>
<protein>
    <submittedName>
        <fullName evidence="1">Uncharacterized protein</fullName>
    </submittedName>
</protein>
<organism evidence="1 2">
    <name type="scientific">Candidatus Avibacteroides avistercoris</name>
    <dbReference type="NCBI Taxonomy" id="2840690"/>
    <lineage>
        <taxon>Bacteria</taxon>
        <taxon>Pseudomonadati</taxon>
        <taxon>Bacteroidota</taxon>
        <taxon>Bacteroidia</taxon>
        <taxon>Bacteroidales</taxon>
        <taxon>Bacteroidaceae</taxon>
        <taxon>Bacteroidaceae incertae sedis</taxon>
        <taxon>Candidatus Avibacteroides</taxon>
    </lineage>
</organism>
<evidence type="ECO:0000313" key="1">
    <source>
        <dbReference type="EMBL" id="HJD53174.1"/>
    </source>
</evidence>
<accession>A0A9D2UIU7</accession>
<reference evidence="1" key="2">
    <citation type="submission" date="2021-04" db="EMBL/GenBank/DDBJ databases">
        <authorList>
            <person name="Gilroy R."/>
        </authorList>
    </citation>
    <scope>NUCLEOTIDE SEQUENCE</scope>
    <source>
        <strain evidence="1">MalCec1-1739</strain>
    </source>
</reference>
<name>A0A9D2UIU7_9BACT</name>
<gene>
    <name evidence="1" type="ORF">IAA93_05570</name>
</gene>